<feature type="compositionally biased region" description="Polar residues" evidence="1">
    <location>
        <begin position="526"/>
        <end position="535"/>
    </location>
</feature>
<dbReference type="InterPro" id="IPR003599">
    <property type="entry name" value="Ig_sub"/>
</dbReference>
<dbReference type="PROSITE" id="PS50041">
    <property type="entry name" value="C_TYPE_LECTIN_2"/>
    <property type="match status" value="2"/>
</dbReference>
<dbReference type="EMBL" id="JAIZAY010000015">
    <property type="protein sequence ID" value="KAJ8028093.1"/>
    <property type="molecule type" value="Genomic_DNA"/>
</dbReference>
<dbReference type="InterPro" id="IPR007110">
    <property type="entry name" value="Ig-like_dom"/>
</dbReference>
<dbReference type="Gene3D" id="3.10.100.10">
    <property type="entry name" value="Mannose-Binding Protein A, subunit A"/>
    <property type="match status" value="2"/>
</dbReference>
<evidence type="ECO:0000259" key="5">
    <source>
        <dbReference type="PROSITE" id="PS50835"/>
    </source>
</evidence>
<keyword evidence="2" id="KW-0472">Membrane</keyword>
<feature type="domain" description="C-type lectin" evidence="4">
    <location>
        <begin position="40"/>
        <end position="161"/>
    </location>
</feature>
<dbReference type="InterPro" id="IPR036179">
    <property type="entry name" value="Ig-like_dom_sf"/>
</dbReference>
<dbReference type="Pfam" id="PF00059">
    <property type="entry name" value="Lectin_C"/>
    <property type="match status" value="2"/>
</dbReference>
<gene>
    <name evidence="6" type="ORF">HOLleu_30229</name>
</gene>
<evidence type="ECO:0000256" key="1">
    <source>
        <dbReference type="SAM" id="MobiDB-lite"/>
    </source>
</evidence>
<dbReference type="PANTHER" id="PTHR22803">
    <property type="entry name" value="MANNOSE, PHOSPHOLIPASE, LECTIN RECEPTOR RELATED"/>
    <property type="match status" value="1"/>
</dbReference>
<dbReference type="SUPFAM" id="SSF48726">
    <property type="entry name" value="Immunoglobulin"/>
    <property type="match status" value="1"/>
</dbReference>
<comment type="caution">
    <text evidence="6">The sequence shown here is derived from an EMBL/GenBank/DDBJ whole genome shotgun (WGS) entry which is preliminary data.</text>
</comment>
<dbReference type="InterPro" id="IPR013783">
    <property type="entry name" value="Ig-like_fold"/>
</dbReference>
<dbReference type="SMART" id="SM00034">
    <property type="entry name" value="CLECT"/>
    <property type="match status" value="2"/>
</dbReference>
<accession>A0A9Q1GZA0</accession>
<dbReference type="SMART" id="SM00409">
    <property type="entry name" value="IG"/>
    <property type="match status" value="1"/>
</dbReference>
<evidence type="ECO:0000256" key="2">
    <source>
        <dbReference type="SAM" id="Phobius"/>
    </source>
</evidence>
<evidence type="ECO:0000256" key="3">
    <source>
        <dbReference type="SAM" id="SignalP"/>
    </source>
</evidence>
<feature type="transmembrane region" description="Helical" evidence="2">
    <location>
        <begin position="613"/>
        <end position="634"/>
    </location>
</feature>
<feature type="compositionally biased region" description="Basic and acidic residues" evidence="1">
    <location>
        <begin position="579"/>
        <end position="597"/>
    </location>
</feature>
<evidence type="ECO:0000313" key="7">
    <source>
        <dbReference type="Proteomes" id="UP001152320"/>
    </source>
</evidence>
<dbReference type="InterPro" id="IPR050111">
    <property type="entry name" value="C-type_lectin/snaclec_domain"/>
</dbReference>
<sequence>MAHKVLVTLCPVFLVIVLFMVTVVEGVEDGQSCPHYGMSFRGRCYWFVDVRTSWYEAGHLCHRLYGDHVTLVMIKDRETNDFIRSQWHRAFWVGLHEAHGETIWRWVDNTDPANGNYHHRNWEGGTTPPARTGNRNCGLMKLDSPLWTDYNCGERAFFVCAELPFGPMCPHGGIFFRDRCYWRGNRQLSWEAANQACQDDFGEDTRLAVARDAETSLFLSRLAGRYIWLGLSDRREEGVWEWIDGAPFEYSNWARYEPNNSGGSENCAQITFPGGKWNDAPCGDPVSRSDRVTLTLSYICAIPPCYKTTENEGDEFVPVRDGEVQIIDHSICTQTECSQRCVKGGACNSRGQCFCAKQFSEMTCNLDEWKVELENELVNTTTGSTLTLKCKVNLPVDHISSLTWTKCEPSFLPQYRHTITDSLSQGYSILQISDVLLTDAGQYHCKVVLSFSNTTIPVARTALVNVTEGSTPVPTTKPTTERITIKETRTSQAVSTTIPVTDRTTTTEASTYLATTKPTIERTTIKDTQTSQAVSTTIPVTKRTTTTEASTHLATTKPTIERTTTKAFKEQPISPSQRTADKTSTKQEERTKKEIKNKSAQHSSNRPAGGTSALIVILFVVTALFLLTVVVLMMKIKRMESRSPEESGLIELKDTF</sequence>
<dbReference type="Gene3D" id="2.60.40.10">
    <property type="entry name" value="Immunoglobulins"/>
    <property type="match status" value="1"/>
</dbReference>
<keyword evidence="6" id="KW-0675">Receptor</keyword>
<dbReference type="CDD" id="cd00037">
    <property type="entry name" value="CLECT"/>
    <property type="match status" value="1"/>
</dbReference>
<feature type="chain" id="PRO_5040254293" evidence="3">
    <location>
        <begin position="27"/>
        <end position="656"/>
    </location>
</feature>
<dbReference type="Pfam" id="PF13927">
    <property type="entry name" value="Ig_3"/>
    <property type="match status" value="1"/>
</dbReference>
<name>A0A9Q1GZA0_HOLLE</name>
<dbReference type="SUPFAM" id="SSF56436">
    <property type="entry name" value="C-type lectin-like"/>
    <property type="match status" value="2"/>
</dbReference>
<keyword evidence="2" id="KW-1133">Transmembrane helix</keyword>
<dbReference type="AlphaFoldDB" id="A0A9Q1GZA0"/>
<evidence type="ECO:0000313" key="6">
    <source>
        <dbReference type="EMBL" id="KAJ8028093.1"/>
    </source>
</evidence>
<feature type="domain" description="C-type lectin" evidence="4">
    <location>
        <begin position="176"/>
        <end position="282"/>
    </location>
</feature>
<organism evidence="6 7">
    <name type="scientific">Holothuria leucospilota</name>
    <name type="common">Black long sea cucumber</name>
    <name type="synonym">Mertensiothuria leucospilota</name>
    <dbReference type="NCBI Taxonomy" id="206669"/>
    <lineage>
        <taxon>Eukaryota</taxon>
        <taxon>Metazoa</taxon>
        <taxon>Echinodermata</taxon>
        <taxon>Eleutherozoa</taxon>
        <taxon>Echinozoa</taxon>
        <taxon>Holothuroidea</taxon>
        <taxon>Aspidochirotacea</taxon>
        <taxon>Aspidochirotida</taxon>
        <taxon>Holothuriidae</taxon>
        <taxon>Holothuria</taxon>
    </lineage>
</organism>
<proteinExistence type="predicted"/>
<feature type="compositionally biased region" description="Basic and acidic residues" evidence="1">
    <location>
        <begin position="559"/>
        <end position="569"/>
    </location>
</feature>
<feature type="compositionally biased region" description="Low complexity" evidence="1">
    <location>
        <begin position="536"/>
        <end position="558"/>
    </location>
</feature>
<dbReference type="InterPro" id="IPR001304">
    <property type="entry name" value="C-type_lectin-like"/>
</dbReference>
<feature type="signal peptide" evidence="3">
    <location>
        <begin position="1"/>
        <end position="26"/>
    </location>
</feature>
<dbReference type="InterPro" id="IPR016186">
    <property type="entry name" value="C-type_lectin-like/link_sf"/>
</dbReference>
<dbReference type="Proteomes" id="UP001152320">
    <property type="component" value="Chromosome 15"/>
</dbReference>
<keyword evidence="3" id="KW-0732">Signal</keyword>
<keyword evidence="7" id="KW-1185">Reference proteome</keyword>
<keyword evidence="2" id="KW-0812">Transmembrane</keyword>
<protein>
    <submittedName>
        <fullName evidence="6">C-type mannose receptor 2</fullName>
    </submittedName>
</protein>
<feature type="region of interest" description="Disordered" evidence="1">
    <location>
        <begin position="526"/>
        <end position="608"/>
    </location>
</feature>
<dbReference type="PROSITE" id="PS50835">
    <property type="entry name" value="IG_LIKE"/>
    <property type="match status" value="1"/>
</dbReference>
<dbReference type="InterPro" id="IPR016187">
    <property type="entry name" value="CTDL_fold"/>
</dbReference>
<evidence type="ECO:0000259" key="4">
    <source>
        <dbReference type="PROSITE" id="PS50041"/>
    </source>
</evidence>
<feature type="domain" description="Ig-like" evidence="5">
    <location>
        <begin position="383"/>
        <end position="447"/>
    </location>
</feature>
<reference evidence="6" key="1">
    <citation type="submission" date="2021-10" db="EMBL/GenBank/DDBJ databases">
        <title>Tropical sea cucumber genome reveals ecological adaptation and Cuvierian tubules defense mechanism.</title>
        <authorList>
            <person name="Chen T."/>
        </authorList>
    </citation>
    <scope>NUCLEOTIDE SEQUENCE</scope>
    <source>
        <strain evidence="6">Nanhai2018</strain>
        <tissue evidence="6">Muscle</tissue>
    </source>
</reference>
<dbReference type="OrthoDB" id="538816at2759"/>